<evidence type="ECO:0000313" key="3">
    <source>
        <dbReference type="Proteomes" id="UP000324222"/>
    </source>
</evidence>
<evidence type="ECO:0000313" key="2">
    <source>
        <dbReference type="EMBL" id="MPC88161.1"/>
    </source>
</evidence>
<dbReference type="AlphaFoldDB" id="A0A5B7IRG6"/>
<name>A0A5B7IRG6_PORTR</name>
<protein>
    <submittedName>
        <fullName evidence="2">Uncharacterized protein</fullName>
    </submittedName>
</protein>
<accession>A0A5B7IRG6</accession>
<comment type="caution">
    <text evidence="2">The sequence shown here is derived from an EMBL/GenBank/DDBJ whole genome shotgun (WGS) entry which is preliminary data.</text>
</comment>
<sequence>MVMILGSGGDGGGGGSGGSDGGGDGGGGGSEVKGQASESPVIGQRVVVAIAYVDPVVVAIVDLSKISRRKQNK</sequence>
<proteinExistence type="predicted"/>
<dbReference type="EMBL" id="VSRR010076842">
    <property type="protein sequence ID" value="MPC88161.1"/>
    <property type="molecule type" value="Genomic_DNA"/>
</dbReference>
<evidence type="ECO:0000256" key="1">
    <source>
        <dbReference type="SAM" id="MobiDB-lite"/>
    </source>
</evidence>
<keyword evidence="3" id="KW-1185">Reference proteome</keyword>
<organism evidence="2 3">
    <name type="scientific">Portunus trituberculatus</name>
    <name type="common">Swimming crab</name>
    <name type="synonym">Neptunus trituberculatus</name>
    <dbReference type="NCBI Taxonomy" id="210409"/>
    <lineage>
        <taxon>Eukaryota</taxon>
        <taxon>Metazoa</taxon>
        <taxon>Ecdysozoa</taxon>
        <taxon>Arthropoda</taxon>
        <taxon>Crustacea</taxon>
        <taxon>Multicrustacea</taxon>
        <taxon>Malacostraca</taxon>
        <taxon>Eumalacostraca</taxon>
        <taxon>Eucarida</taxon>
        <taxon>Decapoda</taxon>
        <taxon>Pleocyemata</taxon>
        <taxon>Brachyura</taxon>
        <taxon>Eubrachyura</taxon>
        <taxon>Portunoidea</taxon>
        <taxon>Portunidae</taxon>
        <taxon>Portuninae</taxon>
        <taxon>Portunus</taxon>
    </lineage>
</organism>
<feature type="compositionally biased region" description="Gly residues" evidence="1">
    <location>
        <begin position="1"/>
        <end position="31"/>
    </location>
</feature>
<gene>
    <name evidence="2" type="ORF">E2C01_083055</name>
</gene>
<reference evidence="2 3" key="1">
    <citation type="submission" date="2019-05" db="EMBL/GenBank/DDBJ databases">
        <title>Another draft genome of Portunus trituberculatus and its Hox gene families provides insights of decapod evolution.</title>
        <authorList>
            <person name="Jeong J.-H."/>
            <person name="Song I."/>
            <person name="Kim S."/>
            <person name="Choi T."/>
            <person name="Kim D."/>
            <person name="Ryu S."/>
            <person name="Kim W."/>
        </authorList>
    </citation>
    <scope>NUCLEOTIDE SEQUENCE [LARGE SCALE GENOMIC DNA]</scope>
    <source>
        <tissue evidence="2">Muscle</tissue>
    </source>
</reference>
<dbReference type="Proteomes" id="UP000324222">
    <property type="component" value="Unassembled WGS sequence"/>
</dbReference>
<feature type="region of interest" description="Disordered" evidence="1">
    <location>
        <begin position="1"/>
        <end position="39"/>
    </location>
</feature>